<sequence length="232" mass="23926">MVIDAYVTSLGAALRGPRAAKRELLTEVRDSLHDAAAHHESAGLPAPAAARLAVDEFGTVRELAADYQRELALLQARRTALLVAGAVAAQQVISEVAWRSAATGWSWQPSWGYMVLARTVDYAGYSVVLLGLLAAVACGAGSRFVSVGGGFARATGMAAIGVCAFFVLGGAALSALSPTWHATTSASLSPPALAAAVITTATPVWMVYSGLRCLRAAAPTRSALGRHPVQEA</sequence>
<evidence type="ECO:0000313" key="2">
    <source>
        <dbReference type="EMBL" id="GAA1555340.1"/>
    </source>
</evidence>
<evidence type="ECO:0000313" key="3">
    <source>
        <dbReference type="Proteomes" id="UP001501470"/>
    </source>
</evidence>
<dbReference type="RefSeq" id="WP_344510434.1">
    <property type="nucleotide sequence ID" value="NZ_BAAAQD010000024.1"/>
</dbReference>
<keyword evidence="1" id="KW-0472">Membrane</keyword>
<feature type="transmembrane region" description="Helical" evidence="1">
    <location>
        <begin position="157"/>
        <end position="180"/>
    </location>
</feature>
<accession>A0ABP4N4F0</accession>
<reference evidence="3" key="1">
    <citation type="journal article" date="2019" name="Int. J. Syst. Evol. Microbiol.">
        <title>The Global Catalogue of Microorganisms (GCM) 10K type strain sequencing project: providing services to taxonomists for standard genome sequencing and annotation.</title>
        <authorList>
            <consortium name="The Broad Institute Genomics Platform"/>
            <consortium name="The Broad Institute Genome Sequencing Center for Infectious Disease"/>
            <person name="Wu L."/>
            <person name="Ma J."/>
        </authorList>
    </citation>
    <scope>NUCLEOTIDE SEQUENCE [LARGE SCALE GENOMIC DNA]</scope>
    <source>
        <strain evidence="3">JCM 15933</strain>
    </source>
</reference>
<keyword evidence="1" id="KW-0812">Transmembrane</keyword>
<protein>
    <recommendedName>
        <fullName evidence="4">Integral membrane protein</fullName>
    </recommendedName>
</protein>
<proteinExistence type="predicted"/>
<name>A0ABP4N4F0_9ACTN</name>
<evidence type="ECO:0000256" key="1">
    <source>
        <dbReference type="SAM" id="Phobius"/>
    </source>
</evidence>
<dbReference type="InterPro" id="IPR047928">
    <property type="entry name" value="Perm_prefix_1"/>
</dbReference>
<dbReference type="Proteomes" id="UP001501470">
    <property type="component" value="Unassembled WGS sequence"/>
</dbReference>
<feature type="transmembrane region" description="Helical" evidence="1">
    <location>
        <begin position="192"/>
        <end position="211"/>
    </location>
</feature>
<dbReference type="EMBL" id="BAAAQD010000024">
    <property type="protein sequence ID" value="GAA1555340.1"/>
    <property type="molecule type" value="Genomic_DNA"/>
</dbReference>
<dbReference type="NCBIfam" id="NF038403">
    <property type="entry name" value="perm_prefix_1"/>
    <property type="match status" value="1"/>
</dbReference>
<evidence type="ECO:0008006" key="4">
    <source>
        <dbReference type="Google" id="ProtNLM"/>
    </source>
</evidence>
<feature type="transmembrane region" description="Helical" evidence="1">
    <location>
        <begin position="122"/>
        <end position="145"/>
    </location>
</feature>
<keyword evidence="1" id="KW-1133">Transmembrane helix</keyword>
<gene>
    <name evidence="2" type="ORF">GCM10009827_090190</name>
</gene>
<organism evidence="2 3">
    <name type="scientific">Dactylosporangium maewongense</name>
    <dbReference type="NCBI Taxonomy" id="634393"/>
    <lineage>
        <taxon>Bacteria</taxon>
        <taxon>Bacillati</taxon>
        <taxon>Actinomycetota</taxon>
        <taxon>Actinomycetes</taxon>
        <taxon>Micromonosporales</taxon>
        <taxon>Micromonosporaceae</taxon>
        <taxon>Dactylosporangium</taxon>
    </lineage>
</organism>
<comment type="caution">
    <text evidence="2">The sequence shown here is derived from an EMBL/GenBank/DDBJ whole genome shotgun (WGS) entry which is preliminary data.</text>
</comment>
<keyword evidence="3" id="KW-1185">Reference proteome</keyword>